<reference evidence="1 2" key="1">
    <citation type="submission" date="2019-10" db="EMBL/GenBank/DDBJ databases">
        <authorList>
            <person name="Karimi E."/>
        </authorList>
    </citation>
    <scope>NUCLEOTIDE SEQUENCE [LARGE SCALE GENOMIC DNA]</scope>
    <source>
        <strain evidence="1">Acinetobacter sp. 8BE</strain>
    </source>
</reference>
<proteinExistence type="predicted"/>
<dbReference type="Proteomes" id="UP000430404">
    <property type="component" value="Unassembled WGS sequence"/>
</dbReference>
<evidence type="ECO:0000313" key="1">
    <source>
        <dbReference type="EMBL" id="VXA56556.1"/>
    </source>
</evidence>
<dbReference type="AntiFam" id="ANF00011">
    <property type="entry name" value="tRNA translation"/>
</dbReference>
<organism evidence="1 2">
    <name type="scientific">Acinetobacter proteolyticus</name>
    <dbReference type="NCBI Taxonomy" id="1776741"/>
    <lineage>
        <taxon>Bacteria</taxon>
        <taxon>Pseudomonadati</taxon>
        <taxon>Pseudomonadota</taxon>
        <taxon>Gammaproteobacteria</taxon>
        <taxon>Moraxellales</taxon>
        <taxon>Moraxellaceae</taxon>
        <taxon>Acinetobacter</taxon>
    </lineage>
</organism>
<accession>A0A653K6M6</accession>
<evidence type="ECO:0000313" key="2">
    <source>
        <dbReference type="Proteomes" id="UP000430404"/>
    </source>
</evidence>
<dbReference type="AlphaFoldDB" id="A0A653K6M6"/>
<dbReference type="EMBL" id="CABWKZ010000023">
    <property type="protein sequence ID" value="VXA56556.1"/>
    <property type="molecule type" value="Genomic_DNA"/>
</dbReference>
<sequence length="56" mass="6297">MGSGIENTNLWWRDPGSNWGHTDFQSVALPTELSRQSGRIKQCLSKPVKQICGFFS</sequence>
<protein>
    <submittedName>
        <fullName evidence="1">Uncharacterized protein</fullName>
    </submittedName>
</protein>
<gene>
    <name evidence="1" type="ORF">ACI8B_30027</name>
</gene>
<name>A0A653K6M6_9GAMM</name>